<evidence type="ECO:0008006" key="3">
    <source>
        <dbReference type="Google" id="ProtNLM"/>
    </source>
</evidence>
<organism evidence="1 2">
    <name type="scientific">Helianthus annuus</name>
    <name type="common">Common sunflower</name>
    <dbReference type="NCBI Taxonomy" id="4232"/>
    <lineage>
        <taxon>Eukaryota</taxon>
        <taxon>Viridiplantae</taxon>
        <taxon>Streptophyta</taxon>
        <taxon>Embryophyta</taxon>
        <taxon>Tracheophyta</taxon>
        <taxon>Spermatophyta</taxon>
        <taxon>Magnoliopsida</taxon>
        <taxon>eudicotyledons</taxon>
        <taxon>Gunneridae</taxon>
        <taxon>Pentapetalae</taxon>
        <taxon>asterids</taxon>
        <taxon>campanulids</taxon>
        <taxon>Asterales</taxon>
        <taxon>Asteraceae</taxon>
        <taxon>Asteroideae</taxon>
        <taxon>Heliantheae alliance</taxon>
        <taxon>Heliantheae</taxon>
        <taxon>Helianthus</taxon>
    </lineage>
</organism>
<dbReference type="EMBL" id="MNCJ02000323">
    <property type="protein sequence ID" value="KAF5796935.1"/>
    <property type="molecule type" value="Genomic_DNA"/>
</dbReference>
<accession>A0A9K3II17</accession>
<proteinExistence type="predicted"/>
<name>A0A9K3II17_HELAN</name>
<evidence type="ECO:0000313" key="2">
    <source>
        <dbReference type="Proteomes" id="UP000215914"/>
    </source>
</evidence>
<dbReference type="Gene3D" id="3.30.200.20">
    <property type="entry name" value="Phosphorylase Kinase, domain 1"/>
    <property type="match status" value="1"/>
</dbReference>
<gene>
    <name evidence="1" type="ORF">HanXRQr2_Chr08g0357651</name>
</gene>
<reference evidence="1" key="1">
    <citation type="journal article" date="2017" name="Nature">
        <title>The sunflower genome provides insights into oil metabolism, flowering and Asterid evolution.</title>
        <authorList>
            <person name="Badouin H."/>
            <person name="Gouzy J."/>
            <person name="Grassa C.J."/>
            <person name="Murat F."/>
            <person name="Staton S.E."/>
            <person name="Cottret L."/>
            <person name="Lelandais-Briere C."/>
            <person name="Owens G.L."/>
            <person name="Carrere S."/>
            <person name="Mayjonade B."/>
            <person name="Legrand L."/>
            <person name="Gill N."/>
            <person name="Kane N.C."/>
            <person name="Bowers J.E."/>
            <person name="Hubner S."/>
            <person name="Bellec A."/>
            <person name="Berard A."/>
            <person name="Berges H."/>
            <person name="Blanchet N."/>
            <person name="Boniface M.C."/>
            <person name="Brunel D."/>
            <person name="Catrice O."/>
            <person name="Chaidir N."/>
            <person name="Claudel C."/>
            <person name="Donnadieu C."/>
            <person name="Faraut T."/>
            <person name="Fievet G."/>
            <person name="Helmstetter N."/>
            <person name="King M."/>
            <person name="Knapp S.J."/>
            <person name="Lai Z."/>
            <person name="Le Paslier M.C."/>
            <person name="Lippi Y."/>
            <person name="Lorenzon L."/>
            <person name="Mandel J.R."/>
            <person name="Marage G."/>
            <person name="Marchand G."/>
            <person name="Marquand E."/>
            <person name="Bret-Mestries E."/>
            <person name="Morien E."/>
            <person name="Nambeesan S."/>
            <person name="Nguyen T."/>
            <person name="Pegot-Espagnet P."/>
            <person name="Pouilly N."/>
            <person name="Raftis F."/>
            <person name="Sallet E."/>
            <person name="Schiex T."/>
            <person name="Thomas J."/>
            <person name="Vandecasteele C."/>
            <person name="Vares D."/>
            <person name="Vear F."/>
            <person name="Vautrin S."/>
            <person name="Crespi M."/>
            <person name="Mangin B."/>
            <person name="Burke J.M."/>
            <person name="Salse J."/>
            <person name="Munos S."/>
            <person name="Vincourt P."/>
            <person name="Rieseberg L.H."/>
            <person name="Langlade N.B."/>
        </authorList>
    </citation>
    <scope>NUCLEOTIDE SEQUENCE</scope>
    <source>
        <tissue evidence="1">Leaves</tissue>
    </source>
</reference>
<protein>
    <recommendedName>
        <fullName evidence="3">Protein kinase domain-containing protein</fullName>
    </recommendedName>
</protein>
<keyword evidence="2" id="KW-1185">Reference proteome</keyword>
<reference evidence="1" key="2">
    <citation type="submission" date="2020-06" db="EMBL/GenBank/DDBJ databases">
        <title>Helianthus annuus Genome sequencing and assembly Release 2.</title>
        <authorList>
            <person name="Gouzy J."/>
            <person name="Langlade N."/>
            <person name="Munos S."/>
        </authorList>
    </citation>
    <scope>NUCLEOTIDE SEQUENCE</scope>
    <source>
        <tissue evidence="1">Leaves</tissue>
    </source>
</reference>
<sequence>MLFRSFAMQHAQWANQRSCRSSSERDDAEIIVCNCKPSRDVPESSRAQIAANLTKKMSKIKKKPLSHDEQKPIYCTLPNFEGIYGPSSSSPSVESTNDSEGVENIKDQITSTSFHENGFLVELSWEDISEITERFKDIIQFDSRECFQMFRGRLEDRSLVFVKRYIGTECRYVLEAEKKAALTMSHKNVLGLYGYHMNENAMALVFSCTSRAGGALLNRFLNG</sequence>
<dbReference type="Proteomes" id="UP000215914">
    <property type="component" value="Unassembled WGS sequence"/>
</dbReference>
<dbReference type="AlphaFoldDB" id="A0A9K3II17"/>
<dbReference type="Gramene" id="mRNA:HanXRQr2_Chr08g0357651">
    <property type="protein sequence ID" value="CDS:HanXRQr2_Chr08g0357651.1"/>
    <property type="gene ID" value="HanXRQr2_Chr08g0357651"/>
</dbReference>
<evidence type="ECO:0000313" key="1">
    <source>
        <dbReference type="EMBL" id="KAF5796935.1"/>
    </source>
</evidence>
<comment type="caution">
    <text evidence="1">The sequence shown here is derived from an EMBL/GenBank/DDBJ whole genome shotgun (WGS) entry which is preliminary data.</text>
</comment>